<proteinExistence type="predicted"/>
<reference evidence="2" key="1">
    <citation type="submission" date="2017-04" db="EMBL/GenBank/DDBJ databases">
        <authorList>
            <person name="Varghese N."/>
            <person name="Submissions S."/>
        </authorList>
    </citation>
    <scope>NUCLEOTIDE SEQUENCE [LARGE SCALE GENOMIC DNA]</scope>
    <source>
        <strain evidence="2">DSM 16537</strain>
    </source>
</reference>
<dbReference type="OrthoDB" id="982794at2"/>
<accession>A0A1W2GYW3</accession>
<dbReference type="STRING" id="758820.SAMN00777080_0434"/>
<dbReference type="AlphaFoldDB" id="A0A1W2GYW3"/>
<dbReference type="EMBL" id="LT838813">
    <property type="protein sequence ID" value="SMD41900.1"/>
    <property type="molecule type" value="Genomic_DNA"/>
</dbReference>
<dbReference type="Proteomes" id="UP000192333">
    <property type="component" value="Chromosome I"/>
</dbReference>
<evidence type="ECO:0000313" key="1">
    <source>
        <dbReference type="EMBL" id="SMD41900.1"/>
    </source>
</evidence>
<keyword evidence="2" id="KW-1185">Reference proteome</keyword>
<organism evidence="1 2">
    <name type="scientific">Aquiflexum balticum DSM 16537</name>
    <dbReference type="NCBI Taxonomy" id="758820"/>
    <lineage>
        <taxon>Bacteria</taxon>
        <taxon>Pseudomonadati</taxon>
        <taxon>Bacteroidota</taxon>
        <taxon>Cytophagia</taxon>
        <taxon>Cytophagales</taxon>
        <taxon>Cyclobacteriaceae</taxon>
        <taxon>Aquiflexum</taxon>
    </lineage>
</organism>
<name>A0A1W2GYW3_9BACT</name>
<protein>
    <submittedName>
        <fullName evidence="1">Uncharacterized protein</fullName>
    </submittedName>
</protein>
<evidence type="ECO:0000313" key="2">
    <source>
        <dbReference type="Proteomes" id="UP000192333"/>
    </source>
</evidence>
<sequence length="101" mass="11988">MNEDFVQDTMLLLKKDFEISKEKEATTKEDLIDLLQPIIQQMINRDFEKLLQICYRVDLGENKLKQILHESEPETMAFDLAKALVERQMLKIEIKRKYSGK</sequence>
<dbReference type="RefSeq" id="WP_084118761.1">
    <property type="nucleotide sequence ID" value="NZ_LT838813.1"/>
</dbReference>
<gene>
    <name evidence="1" type="ORF">SAMN00777080_0434</name>
</gene>